<keyword evidence="5" id="KW-0067">ATP-binding</keyword>
<gene>
    <name evidence="8" type="ORF">PCOR1329_LOCUS41433</name>
</gene>
<feature type="compositionally biased region" description="Basic and acidic residues" evidence="6">
    <location>
        <begin position="576"/>
        <end position="585"/>
    </location>
</feature>
<keyword evidence="3" id="KW-0547">Nucleotide-binding</keyword>
<feature type="region of interest" description="Disordered" evidence="6">
    <location>
        <begin position="1"/>
        <end position="207"/>
    </location>
</feature>
<dbReference type="Proteomes" id="UP001189429">
    <property type="component" value="Unassembled WGS sequence"/>
</dbReference>
<dbReference type="Gene3D" id="1.10.510.10">
    <property type="entry name" value="Transferase(Phosphotransferase) domain 1"/>
    <property type="match status" value="1"/>
</dbReference>
<dbReference type="PANTHER" id="PTHR24058:SF103">
    <property type="entry name" value="SERINE_THREONINE-PROTEIN KINASE PRP4 HOMOLOG"/>
    <property type="match status" value="1"/>
</dbReference>
<dbReference type="EMBL" id="CAUYUJ010014984">
    <property type="protein sequence ID" value="CAK0848511.1"/>
    <property type="molecule type" value="Genomic_DNA"/>
</dbReference>
<accession>A0ABN9TQV5</accession>
<protein>
    <recommendedName>
        <fullName evidence="7">Protein kinase domain-containing protein</fullName>
    </recommendedName>
</protein>
<reference evidence="8" key="1">
    <citation type="submission" date="2023-10" db="EMBL/GenBank/DDBJ databases">
        <authorList>
            <person name="Chen Y."/>
            <person name="Shah S."/>
            <person name="Dougan E. K."/>
            <person name="Thang M."/>
            <person name="Chan C."/>
        </authorList>
    </citation>
    <scope>NUCLEOTIDE SEQUENCE [LARGE SCALE GENOMIC DNA]</scope>
</reference>
<dbReference type="InterPro" id="IPR050494">
    <property type="entry name" value="Ser_Thr_dual-spec_kinase"/>
</dbReference>
<evidence type="ECO:0000256" key="3">
    <source>
        <dbReference type="ARBA" id="ARBA00022741"/>
    </source>
</evidence>
<dbReference type="PROSITE" id="PS00108">
    <property type="entry name" value="PROTEIN_KINASE_ST"/>
    <property type="match status" value="1"/>
</dbReference>
<feature type="compositionally biased region" description="Basic and acidic residues" evidence="6">
    <location>
        <begin position="115"/>
        <end position="167"/>
    </location>
</feature>
<dbReference type="InterPro" id="IPR000719">
    <property type="entry name" value="Prot_kinase_dom"/>
</dbReference>
<feature type="compositionally biased region" description="Basic residues" evidence="6">
    <location>
        <begin position="80"/>
        <end position="93"/>
    </location>
</feature>
<keyword evidence="4" id="KW-0418">Kinase</keyword>
<dbReference type="PROSITE" id="PS50011">
    <property type="entry name" value="PROTEIN_KINASE_DOM"/>
    <property type="match status" value="1"/>
</dbReference>
<evidence type="ECO:0000259" key="7">
    <source>
        <dbReference type="PROSITE" id="PS50011"/>
    </source>
</evidence>
<evidence type="ECO:0000256" key="4">
    <source>
        <dbReference type="ARBA" id="ARBA00022777"/>
    </source>
</evidence>
<feature type="non-terminal residue" evidence="8">
    <location>
        <position position="1"/>
    </location>
</feature>
<comment type="caution">
    <text evidence="8">The sequence shown here is derived from an EMBL/GenBank/DDBJ whole genome shotgun (WGS) entry which is preliminary data.</text>
</comment>
<proteinExistence type="predicted"/>
<evidence type="ECO:0000256" key="2">
    <source>
        <dbReference type="ARBA" id="ARBA00022679"/>
    </source>
</evidence>
<keyword evidence="9" id="KW-1185">Reference proteome</keyword>
<name>A0ABN9TQV5_9DINO</name>
<evidence type="ECO:0000313" key="8">
    <source>
        <dbReference type="EMBL" id="CAK0848511.1"/>
    </source>
</evidence>
<dbReference type="Gene3D" id="3.30.200.20">
    <property type="entry name" value="Phosphorylase Kinase, domain 1"/>
    <property type="match status" value="1"/>
</dbReference>
<feature type="domain" description="Protein kinase" evidence="7">
    <location>
        <begin position="263"/>
        <end position="590"/>
    </location>
</feature>
<evidence type="ECO:0000256" key="6">
    <source>
        <dbReference type="SAM" id="MobiDB-lite"/>
    </source>
</evidence>
<feature type="compositionally biased region" description="Basic and acidic residues" evidence="6">
    <location>
        <begin position="594"/>
        <end position="616"/>
    </location>
</feature>
<evidence type="ECO:0000313" key="9">
    <source>
        <dbReference type="Proteomes" id="UP001189429"/>
    </source>
</evidence>
<evidence type="ECO:0000256" key="1">
    <source>
        <dbReference type="ARBA" id="ARBA00022527"/>
    </source>
</evidence>
<dbReference type="SMART" id="SM00220">
    <property type="entry name" value="S_TKc"/>
    <property type="match status" value="1"/>
</dbReference>
<feature type="compositionally biased region" description="Basic and acidic residues" evidence="6">
    <location>
        <begin position="197"/>
        <end position="207"/>
    </location>
</feature>
<sequence length="736" mass="80439">PGAAGGGADAWPGARRRRGARARAAAGARRELRVPGQAPRRQATSRSCGRQGLGRERPQEGRQEGEGRTAGRRTAGARIALRRQRPRRTRGRGRGAAAAAKAPEERSSPVLSRAGADKKSWRQERPEGGGDQRDLSTDEEARDKKLEEARKRREAIMKAKMASDKGGEAPGPGVVGGEKPADSGSARAGRETAGAEDEAKGAEEKKEGMGDMFDERAEAADELKKAMRQSAAIGLTGASGEDWDDAEGYYIPKIGEVMGDRFLVVETSGGRGVFSNVVKAKDQQAEGDQAGAFVAVKILRANAMMTKAAEQEVSILERLNAADKKDKRHIIRLLSTFAYRKHFCLVFEGMQDDLRGALKKYTKNKGMHLPAVRAYTQQLIVGLGHMHKMKIIHADIKPDNILIAKGHQVVKYCDLGTAIEFKDINVTPYLASRFYRAPEVILGCVYDEQVDTWALACTLFEIFTGKTLLQSKTNNDHLRKIMELKGKIPGKVIKKGAVWKNHFSDELDFKHLVDDPASGQQVVKVVTDLNATRSLKDLVLERVGKEKQQSEAPEDQAYCKRAVQFADLLEKMTDPANRIRPDDALQHSFLQDTPAERRAKEDAARQAARERQDAARSGRRPRARPAAGLCAAHRGARAAAARAAVRPAAGRPLWAARCGARGADLAVSVKSQLGKDRRLPESHLAEHFDDDLPQDLFLGCAKWVLLPLVDGGLRAPPSCPVQSPPEVEPRLADPRF</sequence>
<dbReference type="InterPro" id="IPR008271">
    <property type="entry name" value="Ser/Thr_kinase_AS"/>
</dbReference>
<organism evidence="8 9">
    <name type="scientific">Prorocentrum cordatum</name>
    <dbReference type="NCBI Taxonomy" id="2364126"/>
    <lineage>
        <taxon>Eukaryota</taxon>
        <taxon>Sar</taxon>
        <taxon>Alveolata</taxon>
        <taxon>Dinophyceae</taxon>
        <taxon>Prorocentrales</taxon>
        <taxon>Prorocentraceae</taxon>
        <taxon>Prorocentrum</taxon>
    </lineage>
</organism>
<keyword evidence="2" id="KW-0808">Transferase</keyword>
<feature type="compositionally biased region" description="Basic and acidic residues" evidence="6">
    <location>
        <begin position="53"/>
        <end position="69"/>
    </location>
</feature>
<feature type="region of interest" description="Disordered" evidence="6">
    <location>
        <begin position="576"/>
        <end position="627"/>
    </location>
</feature>
<dbReference type="PANTHER" id="PTHR24058">
    <property type="entry name" value="DUAL SPECIFICITY PROTEIN KINASE"/>
    <property type="match status" value="1"/>
</dbReference>
<evidence type="ECO:0000256" key="5">
    <source>
        <dbReference type="ARBA" id="ARBA00022840"/>
    </source>
</evidence>
<keyword evidence="1" id="KW-0723">Serine/threonine-protein kinase</keyword>
<dbReference type="InterPro" id="IPR011009">
    <property type="entry name" value="Kinase-like_dom_sf"/>
</dbReference>
<dbReference type="SUPFAM" id="SSF56112">
    <property type="entry name" value="Protein kinase-like (PK-like)"/>
    <property type="match status" value="1"/>
</dbReference>
<dbReference type="Pfam" id="PF00069">
    <property type="entry name" value="Pkinase"/>
    <property type="match status" value="1"/>
</dbReference>